<keyword evidence="6" id="KW-0408">Iron</keyword>
<sequence length="704" mass="78925">MKNSKLTYLTSLISLCLTPVALADDVAADAEFESIVVHGTLNETPLSELASSVSVWDPQAIEARHAQHIESMFNSAPNVNFASGASRGRFVQIRGIGERSQFVDPINPSVGYLVDGINYSGLLAGASMFDVAQVEVFKGPNSARFGADGLAGMINVITSPTSATTSIDALFGMANYGSWYTGLAAGGALSDNSQYRVSVHRNQSDGFVENTYLGRDDTNGVDELTARGKILWQASEDLNIDTIFHFIDVDNGYDAFSLNRDRTTLSDEPGFDRQQSRAVAVKASYSGWQFASLDVQISHLNANLGYGFDEDWSYVGIAPGWEYSSTDSYLRDRNDTSIDVKLSHYGNEHNGWTFGAYLANKDEDLQRDFFDWDAYTTAQFFSDVKRKDSAVFGEISRGLSAQSWFTASLRLSSQSLDYADTNSVDTHIRDNDWGAELSYHYQLSENQMLYISLQRSFKMGGVNGEALGKQGDSDFSDYQDLLLSHKTFEPESLLGTEIGTKGSSADGLFAYDINLFYQWRDDIQYKNWFVNDQSFAGFYNNAADGKNYGVEMQLRYQLNDTLSTFANLGLLKTDINGITREDGDSIIALDGREQAHAPSYMLNAGVNWQLDTNWNWLVEFDAKDDFYYSYSHDSRSDKMFVVNTSLDYQFSQWKLSVYARNLFDRTYANRGFYFGNDPRDEYLAHTYEQFGEPRRVGISLSYHY</sequence>
<evidence type="ECO:0000256" key="11">
    <source>
        <dbReference type="PROSITE-ProRule" id="PRU01360"/>
    </source>
</evidence>
<keyword evidence="9 11" id="KW-0472">Membrane</keyword>
<keyword evidence="15" id="KW-0675">Receptor</keyword>
<dbReference type="EMBL" id="JACNEP010000002">
    <property type="protein sequence ID" value="MBC3765104.1"/>
    <property type="molecule type" value="Genomic_DNA"/>
</dbReference>
<keyword evidence="8 12" id="KW-0798">TonB box</keyword>
<dbReference type="PANTHER" id="PTHR32552">
    <property type="entry name" value="FERRICHROME IRON RECEPTOR-RELATED"/>
    <property type="match status" value="1"/>
</dbReference>
<keyword evidence="5 11" id="KW-0812">Transmembrane</keyword>
<keyword evidence="2 11" id="KW-0813">Transport</keyword>
<dbReference type="GO" id="GO:0009279">
    <property type="term" value="C:cell outer membrane"/>
    <property type="evidence" value="ECO:0007669"/>
    <property type="project" value="UniProtKB-SubCell"/>
</dbReference>
<dbReference type="Proteomes" id="UP000601768">
    <property type="component" value="Unassembled WGS sequence"/>
</dbReference>
<keyword evidence="4" id="KW-0410">Iron transport</keyword>
<evidence type="ECO:0000259" key="14">
    <source>
        <dbReference type="Pfam" id="PF07715"/>
    </source>
</evidence>
<evidence type="ECO:0000256" key="9">
    <source>
        <dbReference type="ARBA" id="ARBA00023136"/>
    </source>
</evidence>
<reference evidence="15" key="1">
    <citation type="journal article" date="2018" name="Int. J. Syst. Evol. Microbiol.">
        <title>Neptunicella marina gen. nov., sp. nov., isolated from surface seawater.</title>
        <authorList>
            <person name="Liu X."/>
            <person name="Lai Q."/>
            <person name="Du Y."/>
            <person name="Zhang X."/>
            <person name="Liu Z."/>
            <person name="Sun F."/>
            <person name="Shao Z."/>
        </authorList>
    </citation>
    <scope>NUCLEOTIDE SEQUENCE</scope>
    <source>
        <strain evidence="15">S27-2</strain>
    </source>
</reference>
<evidence type="ECO:0000256" key="2">
    <source>
        <dbReference type="ARBA" id="ARBA00022448"/>
    </source>
</evidence>
<dbReference type="InterPro" id="IPR012910">
    <property type="entry name" value="Plug_dom"/>
</dbReference>
<proteinExistence type="inferred from homology"/>
<organism evidence="15 16">
    <name type="scientific">Neptunicella marina</name>
    <dbReference type="NCBI Taxonomy" id="2125989"/>
    <lineage>
        <taxon>Bacteria</taxon>
        <taxon>Pseudomonadati</taxon>
        <taxon>Pseudomonadota</taxon>
        <taxon>Gammaproteobacteria</taxon>
        <taxon>Alteromonadales</taxon>
        <taxon>Alteromonadaceae</taxon>
        <taxon>Neptunicella</taxon>
    </lineage>
</organism>
<dbReference type="PANTHER" id="PTHR32552:SF81">
    <property type="entry name" value="TONB-DEPENDENT OUTER MEMBRANE RECEPTOR"/>
    <property type="match status" value="1"/>
</dbReference>
<dbReference type="GO" id="GO:0006826">
    <property type="term" value="P:iron ion transport"/>
    <property type="evidence" value="ECO:0007669"/>
    <property type="project" value="UniProtKB-KW"/>
</dbReference>
<feature type="chain" id="PRO_5035251045" evidence="13">
    <location>
        <begin position="24"/>
        <end position="704"/>
    </location>
</feature>
<dbReference type="Gene3D" id="2.40.170.20">
    <property type="entry name" value="TonB-dependent receptor, beta-barrel domain"/>
    <property type="match status" value="1"/>
</dbReference>
<evidence type="ECO:0000256" key="1">
    <source>
        <dbReference type="ARBA" id="ARBA00004571"/>
    </source>
</evidence>
<dbReference type="SUPFAM" id="SSF56935">
    <property type="entry name" value="Porins"/>
    <property type="match status" value="1"/>
</dbReference>
<evidence type="ECO:0000256" key="12">
    <source>
        <dbReference type="PROSITE-ProRule" id="PRU10143"/>
    </source>
</evidence>
<comment type="caution">
    <text evidence="15">The sequence shown here is derived from an EMBL/GenBank/DDBJ whole genome shotgun (WGS) entry which is preliminary data.</text>
</comment>
<feature type="domain" description="TonB-dependent receptor plug" evidence="14">
    <location>
        <begin position="46"/>
        <end position="152"/>
    </location>
</feature>
<evidence type="ECO:0000256" key="5">
    <source>
        <dbReference type="ARBA" id="ARBA00022692"/>
    </source>
</evidence>
<evidence type="ECO:0000256" key="8">
    <source>
        <dbReference type="ARBA" id="ARBA00023077"/>
    </source>
</evidence>
<evidence type="ECO:0000256" key="10">
    <source>
        <dbReference type="ARBA" id="ARBA00023237"/>
    </source>
</evidence>
<accession>A0A8J6IRU4</accession>
<dbReference type="PROSITE" id="PS00430">
    <property type="entry name" value="TONB_DEPENDENT_REC_1"/>
    <property type="match status" value="1"/>
</dbReference>
<evidence type="ECO:0000256" key="13">
    <source>
        <dbReference type="SAM" id="SignalP"/>
    </source>
</evidence>
<dbReference type="PROSITE" id="PS52016">
    <property type="entry name" value="TONB_DEPENDENT_REC_3"/>
    <property type="match status" value="1"/>
</dbReference>
<evidence type="ECO:0000256" key="6">
    <source>
        <dbReference type="ARBA" id="ARBA00023004"/>
    </source>
</evidence>
<protein>
    <submittedName>
        <fullName evidence="15">TonB-dependent receptor</fullName>
    </submittedName>
</protein>
<keyword evidence="10 11" id="KW-0998">Cell outer membrane</keyword>
<feature type="short sequence motif" description="TonB box" evidence="12">
    <location>
        <begin position="34"/>
        <end position="40"/>
    </location>
</feature>
<dbReference type="RefSeq" id="WP_186505560.1">
    <property type="nucleotide sequence ID" value="NZ_JACNEP010000002.1"/>
</dbReference>
<comment type="subcellular location">
    <subcellularLocation>
        <location evidence="1 11">Cell outer membrane</location>
        <topology evidence="1 11">Multi-pass membrane protein</topology>
    </subcellularLocation>
</comment>
<evidence type="ECO:0000256" key="3">
    <source>
        <dbReference type="ARBA" id="ARBA00022452"/>
    </source>
</evidence>
<reference evidence="15" key="2">
    <citation type="submission" date="2020-08" db="EMBL/GenBank/DDBJ databases">
        <authorList>
            <person name="Lai Q."/>
        </authorList>
    </citation>
    <scope>NUCLEOTIDE SEQUENCE</scope>
    <source>
        <strain evidence="15">S27-2</strain>
    </source>
</reference>
<comment type="similarity">
    <text evidence="11">Belongs to the TonB-dependent receptor family.</text>
</comment>
<keyword evidence="3 11" id="KW-1134">Transmembrane beta strand</keyword>
<keyword evidence="16" id="KW-1185">Reference proteome</keyword>
<evidence type="ECO:0000313" key="15">
    <source>
        <dbReference type="EMBL" id="MBC3765104.1"/>
    </source>
</evidence>
<keyword evidence="13" id="KW-0732">Signal</keyword>
<dbReference type="AlphaFoldDB" id="A0A8J6IRU4"/>
<evidence type="ECO:0000313" key="16">
    <source>
        <dbReference type="Proteomes" id="UP000601768"/>
    </source>
</evidence>
<evidence type="ECO:0000256" key="7">
    <source>
        <dbReference type="ARBA" id="ARBA00023065"/>
    </source>
</evidence>
<dbReference type="Pfam" id="PF07715">
    <property type="entry name" value="Plug"/>
    <property type="match status" value="1"/>
</dbReference>
<keyword evidence="7" id="KW-0406">Ion transport</keyword>
<evidence type="ECO:0000256" key="4">
    <source>
        <dbReference type="ARBA" id="ARBA00022496"/>
    </source>
</evidence>
<feature type="signal peptide" evidence="13">
    <location>
        <begin position="1"/>
        <end position="23"/>
    </location>
</feature>
<name>A0A8J6IRU4_9ALTE</name>
<dbReference type="InterPro" id="IPR010916">
    <property type="entry name" value="TonB_box_CS"/>
</dbReference>
<dbReference type="InterPro" id="IPR039426">
    <property type="entry name" value="TonB-dep_rcpt-like"/>
</dbReference>
<dbReference type="InterPro" id="IPR036942">
    <property type="entry name" value="Beta-barrel_TonB_sf"/>
</dbReference>
<gene>
    <name evidence="15" type="ORF">H8B19_04410</name>
</gene>